<dbReference type="PANTHER" id="PTHR10849:SF24">
    <property type="entry name" value="NADH-QUINONE OXIDOREDUCTASE SUBUNIT I 2"/>
    <property type="match status" value="1"/>
</dbReference>
<dbReference type="InterPro" id="IPR017896">
    <property type="entry name" value="4Fe4S_Fe-S-bd"/>
</dbReference>
<feature type="domain" description="4Fe-4S ferredoxin-type" evidence="12">
    <location>
        <begin position="57"/>
        <end position="86"/>
    </location>
</feature>
<reference evidence="14" key="1">
    <citation type="submission" date="2016-10" db="EMBL/GenBank/DDBJ databases">
        <authorList>
            <person name="Varghese N."/>
            <person name="Submissions S."/>
        </authorList>
    </citation>
    <scope>NUCLEOTIDE SEQUENCE [LARGE SCALE GENOMIC DNA]</scope>
    <source>
        <strain evidence="14">DSM 24450</strain>
    </source>
</reference>
<keyword evidence="9" id="KW-0520">NAD</keyword>
<evidence type="ECO:0000256" key="10">
    <source>
        <dbReference type="ARBA" id="ARBA00023075"/>
    </source>
</evidence>
<dbReference type="GO" id="GO:0016651">
    <property type="term" value="F:oxidoreductase activity, acting on NAD(P)H"/>
    <property type="evidence" value="ECO:0007669"/>
    <property type="project" value="InterPro"/>
</dbReference>
<evidence type="ECO:0000256" key="1">
    <source>
        <dbReference type="ARBA" id="ARBA00022475"/>
    </source>
</evidence>
<dbReference type="OrthoDB" id="9808559at2"/>
<keyword evidence="3" id="KW-0874">Quinone</keyword>
<keyword evidence="6" id="KW-1278">Translocase</keyword>
<sequence>MSYFGDIYKGIKTLLTGMSVTGKYFLTSRKGAITQQYPDNRETLKMFERFRGEVVMPHDENNEHRCTGCQKCELACPNGSIEIIWDRQIDPESGKKKKMIDKHIYHLGMCTMCGLCIEACPTDAIVWAQNFENSVYDRSYLTKVLNQPGSKLKAGVEE</sequence>
<keyword evidence="14" id="KW-1185">Reference proteome</keyword>
<dbReference type="EMBL" id="FOZP01000003">
    <property type="protein sequence ID" value="SFS47656.1"/>
    <property type="molecule type" value="Genomic_DNA"/>
</dbReference>
<dbReference type="GO" id="GO:0016020">
    <property type="term" value="C:membrane"/>
    <property type="evidence" value="ECO:0007669"/>
    <property type="project" value="InterPro"/>
</dbReference>
<protein>
    <submittedName>
        <fullName evidence="13">NADH-quinone oxidoreductase subunit I</fullName>
    </submittedName>
</protein>
<dbReference type="PANTHER" id="PTHR10849">
    <property type="entry name" value="NADH DEHYDROGENASE UBIQUINONE IRON-SULFUR PROTEIN 8, MITOCHONDRIAL"/>
    <property type="match status" value="1"/>
</dbReference>
<keyword evidence="10" id="KW-0830">Ubiquinone</keyword>
<dbReference type="InterPro" id="IPR017900">
    <property type="entry name" value="4Fe4S_Fe_S_CS"/>
</dbReference>
<keyword evidence="4" id="KW-0479">Metal-binding</keyword>
<dbReference type="PROSITE" id="PS00198">
    <property type="entry name" value="4FE4S_FER_1"/>
    <property type="match status" value="1"/>
</dbReference>
<evidence type="ECO:0000256" key="7">
    <source>
        <dbReference type="ARBA" id="ARBA00023004"/>
    </source>
</evidence>
<evidence type="ECO:0000256" key="11">
    <source>
        <dbReference type="ARBA" id="ARBA00023136"/>
    </source>
</evidence>
<evidence type="ECO:0000256" key="8">
    <source>
        <dbReference type="ARBA" id="ARBA00023014"/>
    </source>
</evidence>
<dbReference type="AlphaFoldDB" id="A0A1I6Q5B6"/>
<keyword evidence="11" id="KW-0472">Membrane</keyword>
<evidence type="ECO:0000256" key="3">
    <source>
        <dbReference type="ARBA" id="ARBA00022719"/>
    </source>
</evidence>
<evidence type="ECO:0000313" key="14">
    <source>
        <dbReference type="Proteomes" id="UP000199312"/>
    </source>
</evidence>
<name>A0A1I6Q5B6_9FLAO</name>
<keyword evidence="7" id="KW-0408">Iron</keyword>
<dbReference type="Proteomes" id="UP000199312">
    <property type="component" value="Unassembled WGS sequence"/>
</dbReference>
<accession>A0A1I6Q5B6</accession>
<gene>
    <name evidence="13" type="ORF">SAMN04488006_1505</name>
</gene>
<evidence type="ECO:0000256" key="6">
    <source>
        <dbReference type="ARBA" id="ARBA00022967"/>
    </source>
</evidence>
<keyword evidence="5" id="KW-0677">Repeat</keyword>
<dbReference type="STRING" id="593133.SAMN04488006_1505"/>
<evidence type="ECO:0000256" key="4">
    <source>
        <dbReference type="ARBA" id="ARBA00022723"/>
    </source>
</evidence>
<dbReference type="Pfam" id="PF12838">
    <property type="entry name" value="Fer4_7"/>
    <property type="match status" value="1"/>
</dbReference>
<dbReference type="InterPro" id="IPR010226">
    <property type="entry name" value="NADH_quinone_OxRdtase_chainI"/>
</dbReference>
<evidence type="ECO:0000313" key="13">
    <source>
        <dbReference type="EMBL" id="SFS47656.1"/>
    </source>
</evidence>
<keyword evidence="2" id="KW-0004">4Fe-4S</keyword>
<dbReference type="RefSeq" id="WP_090224406.1">
    <property type="nucleotide sequence ID" value="NZ_FOZP01000003.1"/>
</dbReference>
<keyword evidence="8" id="KW-0411">Iron-sulfur</keyword>
<evidence type="ECO:0000256" key="5">
    <source>
        <dbReference type="ARBA" id="ARBA00022737"/>
    </source>
</evidence>
<evidence type="ECO:0000256" key="2">
    <source>
        <dbReference type="ARBA" id="ARBA00022485"/>
    </source>
</evidence>
<dbReference type="GO" id="GO:0046872">
    <property type="term" value="F:metal ion binding"/>
    <property type="evidence" value="ECO:0007669"/>
    <property type="project" value="UniProtKB-KW"/>
</dbReference>
<dbReference type="PROSITE" id="PS51379">
    <property type="entry name" value="4FE4S_FER_2"/>
    <property type="match status" value="2"/>
</dbReference>
<feature type="domain" description="4Fe-4S ferredoxin-type" evidence="12">
    <location>
        <begin position="101"/>
        <end position="130"/>
    </location>
</feature>
<dbReference type="Gene3D" id="3.30.70.3270">
    <property type="match status" value="1"/>
</dbReference>
<keyword evidence="1" id="KW-1003">Cell membrane</keyword>
<evidence type="ECO:0000256" key="9">
    <source>
        <dbReference type="ARBA" id="ARBA00023027"/>
    </source>
</evidence>
<dbReference type="GO" id="GO:0051539">
    <property type="term" value="F:4 iron, 4 sulfur cluster binding"/>
    <property type="evidence" value="ECO:0007669"/>
    <property type="project" value="UniProtKB-KW"/>
</dbReference>
<dbReference type="GO" id="GO:0048038">
    <property type="term" value="F:quinone binding"/>
    <property type="evidence" value="ECO:0007669"/>
    <property type="project" value="UniProtKB-KW"/>
</dbReference>
<evidence type="ECO:0000259" key="12">
    <source>
        <dbReference type="PROSITE" id="PS51379"/>
    </source>
</evidence>
<organism evidence="13 14">
    <name type="scientific">Lutibacter maritimus</name>
    <dbReference type="NCBI Taxonomy" id="593133"/>
    <lineage>
        <taxon>Bacteria</taxon>
        <taxon>Pseudomonadati</taxon>
        <taxon>Bacteroidota</taxon>
        <taxon>Flavobacteriia</taxon>
        <taxon>Flavobacteriales</taxon>
        <taxon>Flavobacteriaceae</taxon>
        <taxon>Lutibacter</taxon>
    </lineage>
</organism>
<dbReference type="SUPFAM" id="SSF54862">
    <property type="entry name" value="4Fe-4S ferredoxins"/>
    <property type="match status" value="1"/>
</dbReference>
<proteinExistence type="predicted"/>